<keyword evidence="12" id="KW-1185">Reference proteome</keyword>
<dbReference type="Proteomes" id="UP000318538">
    <property type="component" value="Chromosome"/>
</dbReference>
<dbReference type="PANTHER" id="PTHR30572">
    <property type="entry name" value="MEMBRANE COMPONENT OF TRANSPORTER-RELATED"/>
    <property type="match status" value="1"/>
</dbReference>
<dbReference type="GO" id="GO:0005886">
    <property type="term" value="C:plasma membrane"/>
    <property type="evidence" value="ECO:0007669"/>
    <property type="project" value="UniProtKB-SubCell"/>
</dbReference>
<feature type="region of interest" description="Disordered" evidence="7">
    <location>
        <begin position="169"/>
        <end position="190"/>
    </location>
</feature>
<feature type="transmembrane region" description="Helical" evidence="8">
    <location>
        <begin position="547"/>
        <end position="571"/>
    </location>
</feature>
<evidence type="ECO:0000256" key="7">
    <source>
        <dbReference type="SAM" id="MobiDB-lite"/>
    </source>
</evidence>
<dbReference type="InterPro" id="IPR050250">
    <property type="entry name" value="Macrolide_Exporter_MacB"/>
</dbReference>
<dbReference type="InterPro" id="IPR003838">
    <property type="entry name" value="ABC3_permease_C"/>
</dbReference>
<keyword evidence="3 8" id="KW-0812">Transmembrane</keyword>
<feature type="transmembrane region" description="Helical" evidence="8">
    <location>
        <begin position="956"/>
        <end position="989"/>
    </location>
</feature>
<feature type="transmembrane region" description="Helical" evidence="8">
    <location>
        <begin position="583"/>
        <end position="603"/>
    </location>
</feature>
<dbReference type="EMBL" id="CP036525">
    <property type="protein sequence ID" value="QDT07561.1"/>
    <property type="molecule type" value="Genomic_DNA"/>
</dbReference>
<organism evidence="11 12">
    <name type="scientific">Rubripirellula lacrimiformis</name>
    <dbReference type="NCBI Taxonomy" id="1930273"/>
    <lineage>
        <taxon>Bacteria</taxon>
        <taxon>Pseudomonadati</taxon>
        <taxon>Planctomycetota</taxon>
        <taxon>Planctomycetia</taxon>
        <taxon>Pirellulales</taxon>
        <taxon>Pirellulaceae</taxon>
        <taxon>Rubripirellula</taxon>
    </lineage>
</organism>
<dbReference type="AlphaFoldDB" id="A0A517NK95"/>
<evidence type="ECO:0000256" key="6">
    <source>
        <dbReference type="ARBA" id="ARBA00038076"/>
    </source>
</evidence>
<gene>
    <name evidence="11" type="ORF">K227x_59890</name>
</gene>
<feature type="domain" description="MacB-like periplasmic core" evidence="10">
    <location>
        <begin position="84"/>
        <end position="267"/>
    </location>
</feature>
<keyword evidence="4 8" id="KW-1133">Transmembrane helix</keyword>
<proteinExistence type="inferred from homology"/>
<feature type="transmembrane region" description="Helical" evidence="8">
    <location>
        <begin position="915"/>
        <end position="936"/>
    </location>
</feature>
<feature type="transmembrane region" description="Helical" evidence="8">
    <location>
        <begin position="51"/>
        <end position="71"/>
    </location>
</feature>
<dbReference type="KEGG" id="rlc:K227x_59890"/>
<evidence type="ECO:0000256" key="3">
    <source>
        <dbReference type="ARBA" id="ARBA00022692"/>
    </source>
</evidence>
<evidence type="ECO:0000259" key="10">
    <source>
        <dbReference type="Pfam" id="PF12704"/>
    </source>
</evidence>
<protein>
    <submittedName>
        <fullName evidence="11">FtsX-like permease family protein</fullName>
    </submittedName>
</protein>
<comment type="subcellular location">
    <subcellularLocation>
        <location evidence="1">Cell membrane</location>
        <topology evidence="1">Multi-pass membrane protein</topology>
    </subcellularLocation>
</comment>
<feature type="domain" description="ABC3 transporter permease C-terminal" evidence="9">
    <location>
        <begin position="416"/>
        <end position="532"/>
    </location>
</feature>
<accession>A0A517NK95</accession>
<feature type="transmembrane region" description="Helical" evidence="8">
    <location>
        <begin position="413"/>
        <end position="436"/>
    </location>
</feature>
<evidence type="ECO:0000313" key="12">
    <source>
        <dbReference type="Proteomes" id="UP000318538"/>
    </source>
</evidence>
<feature type="transmembrane region" description="Helical" evidence="8">
    <location>
        <begin position="83"/>
        <end position="104"/>
    </location>
</feature>
<dbReference type="Pfam" id="PF12704">
    <property type="entry name" value="MacB_PCD"/>
    <property type="match status" value="1"/>
</dbReference>
<dbReference type="PANTHER" id="PTHR30572:SF4">
    <property type="entry name" value="ABC TRANSPORTER PERMEASE YTRF"/>
    <property type="match status" value="1"/>
</dbReference>
<dbReference type="Pfam" id="PF02687">
    <property type="entry name" value="FtsX"/>
    <property type="match status" value="2"/>
</dbReference>
<feature type="region of interest" description="Disordered" evidence="7">
    <location>
        <begin position="271"/>
        <end position="328"/>
    </location>
</feature>
<feature type="transmembrane region" description="Helical" evidence="8">
    <location>
        <begin position="624"/>
        <end position="648"/>
    </location>
</feature>
<evidence type="ECO:0000256" key="2">
    <source>
        <dbReference type="ARBA" id="ARBA00022475"/>
    </source>
</evidence>
<feature type="compositionally biased region" description="Gly residues" evidence="7">
    <location>
        <begin position="274"/>
        <end position="297"/>
    </location>
</feature>
<evidence type="ECO:0000256" key="4">
    <source>
        <dbReference type="ARBA" id="ARBA00022989"/>
    </source>
</evidence>
<evidence type="ECO:0000259" key="9">
    <source>
        <dbReference type="Pfam" id="PF02687"/>
    </source>
</evidence>
<sequence length="1047" mass="112151">MTLGWPTYCMRPTELDEIGSVVHRTRLSSSSVVIPLLPGSVRCIRFCANPISFVIALTNIAVNQFSLIFKIVTSQMRLHPGRVMVTILGVVASTCAVVWVVSGYDALVSQFDQNAHKYLGRYDALIVTKSGSGNAATLDPRMVELIQQDAGVMEANPISQSRITLSRVKSASDPDQDETSIGLLVGDRPPVNGAPPLDPTLISTPAIDPPYEMVDGQWLASEGDRPSAVISVDAARKMDLQVGDRVLVTSLANQISIPVVGVIQQAREAPSLGQLGGGRGTSTGTGGGIGGQRGKPGGRNTSSSGAGAGRADASAPPTQHASARLGLPGSSLQGVATTAVYVRPPLAETINGYPSAPQIVQVSMRDSITVDQFRERWEDQFAASSPPMQLIDFAAVRDGLESSRSVSSQQSQAWAATGMASLAAVFIIFSTLSMGVSERTREFAMLRAVALTRGQVAGIIAFESTLLALAGWIGGLATGWMLLFVGGRLSPGLFGDAAVLGWGSAACSGLAVLVGALGAAVLPAWRAMRIQPLDAMSVPNPPSRSKAWWLLGCIGVVVMLAAPISVFALAIPDQWRIWCYTFVTYPMLLLGMVMVAPTVVVLCERTMGPVVTRMLRLDPRMMQTQLSASMWRTIGATLALSVGLGLYASTQTWGYSMLQPFTPGKWLPDMLVAFHPIGLDQDGDRLVHQVDGVRSGQVMPLSVEQAKFDWGDVDPPKRLTSDNAVLFGLDPEQAFGSDDPFLTLDFVAGDRQAATDQLSAGGACLISEDFQIRTGLGVGDDLRFTPPSAQQEHVSYRIAGVVSLPGWHWFTKFSGVRRHFVRTATMVFAKRDDVHRDFHLNRTEFYWMNLDDDANLASVESRLQRIADRDAGSTFTADSLEQVKAYRPFARVTATERVRTAIRLRADGMIWGMSYLPLVTLAIMSLAVANTIIASVRSRTWEFGVMRAIGVSRSQLVRLVIAETILIALAACMLSLTFGLIAGWCGVGMARYGGWFAGPPSFLVPWGQLAIGFLITIGLCLIAGLWPAIKTGRAEPLGLLQAGRGAM</sequence>
<feature type="domain" description="ABC3 transporter permease C-terminal" evidence="9">
    <location>
        <begin position="917"/>
        <end position="1036"/>
    </location>
</feature>
<evidence type="ECO:0000256" key="5">
    <source>
        <dbReference type="ARBA" id="ARBA00023136"/>
    </source>
</evidence>
<feature type="transmembrane region" description="Helical" evidence="8">
    <location>
        <begin position="456"/>
        <end position="482"/>
    </location>
</feature>
<evidence type="ECO:0000313" key="11">
    <source>
        <dbReference type="EMBL" id="QDT07561.1"/>
    </source>
</evidence>
<dbReference type="GO" id="GO:0022857">
    <property type="term" value="F:transmembrane transporter activity"/>
    <property type="evidence" value="ECO:0007669"/>
    <property type="project" value="TreeGrafter"/>
</dbReference>
<dbReference type="InterPro" id="IPR025857">
    <property type="entry name" value="MacB_PCD"/>
</dbReference>
<reference evidence="11 12" key="1">
    <citation type="submission" date="2019-02" db="EMBL/GenBank/DDBJ databases">
        <title>Deep-cultivation of Planctomycetes and their phenomic and genomic characterization uncovers novel biology.</title>
        <authorList>
            <person name="Wiegand S."/>
            <person name="Jogler M."/>
            <person name="Boedeker C."/>
            <person name="Pinto D."/>
            <person name="Vollmers J."/>
            <person name="Rivas-Marin E."/>
            <person name="Kohn T."/>
            <person name="Peeters S.H."/>
            <person name="Heuer A."/>
            <person name="Rast P."/>
            <person name="Oberbeckmann S."/>
            <person name="Bunk B."/>
            <person name="Jeske O."/>
            <person name="Meyerdierks A."/>
            <person name="Storesund J.E."/>
            <person name="Kallscheuer N."/>
            <person name="Luecker S."/>
            <person name="Lage O.M."/>
            <person name="Pohl T."/>
            <person name="Merkel B.J."/>
            <person name="Hornburger P."/>
            <person name="Mueller R.-W."/>
            <person name="Bruemmer F."/>
            <person name="Labrenz M."/>
            <person name="Spormann A.M."/>
            <person name="Op den Camp H."/>
            <person name="Overmann J."/>
            <person name="Amann R."/>
            <person name="Jetten M.S.M."/>
            <person name="Mascher T."/>
            <person name="Medema M.H."/>
            <person name="Devos D.P."/>
            <person name="Kaster A.-K."/>
            <person name="Ovreas L."/>
            <person name="Rohde M."/>
            <person name="Galperin M.Y."/>
            <person name="Jogler C."/>
        </authorList>
    </citation>
    <scope>NUCLEOTIDE SEQUENCE [LARGE SCALE GENOMIC DNA]</scope>
    <source>
        <strain evidence="11 12">K22_7</strain>
    </source>
</reference>
<feature type="compositionally biased region" description="Low complexity" evidence="7">
    <location>
        <begin position="298"/>
        <end position="315"/>
    </location>
</feature>
<name>A0A517NK95_9BACT</name>
<evidence type="ECO:0000256" key="8">
    <source>
        <dbReference type="SAM" id="Phobius"/>
    </source>
</evidence>
<keyword evidence="5 8" id="KW-0472">Membrane</keyword>
<evidence type="ECO:0000256" key="1">
    <source>
        <dbReference type="ARBA" id="ARBA00004651"/>
    </source>
</evidence>
<keyword evidence="2" id="KW-1003">Cell membrane</keyword>
<feature type="transmembrane region" description="Helical" evidence="8">
    <location>
        <begin position="502"/>
        <end position="526"/>
    </location>
</feature>
<comment type="similarity">
    <text evidence="6">Belongs to the ABC-4 integral membrane protein family.</text>
</comment>
<feature type="transmembrane region" description="Helical" evidence="8">
    <location>
        <begin position="1009"/>
        <end position="1029"/>
    </location>
</feature>